<keyword evidence="2" id="KW-0229">DNA integration</keyword>
<dbReference type="EMBL" id="JAAXLA010000044">
    <property type="protein sequence ID" value="NMH99907.1"/>
    <property type="molecule type" value="Genomic_DNA"/>
</dbReference>
<proteinExistence type="inferred from homology"/>
<dbReference type="PROSITE" id="PS51898">
    <property type="entry name" value="TYR_RECOMBINASE"/>
    <property type="match status" value="1"/>
</dbReference>
<comment type="similarity">
    <text evidence="1">Belongs to the 'phage' integrase family.</text>
</comment>
<dbReference type="InterPro" id="IPR002104">
    <property type="entry name" value="Integrase_catalytic"/>
</dbReference>
<evidence type="ECO:0000256" key="4">
    <source>
        <dbReference type="ARBA" id="ARBA00023172"/>
    </source>
</evidence>
<organism evidence="7 8">
    <name type="scientific">Pseudonocardia acidicola</name>
    <dbReference type="NCBI Taxonomy" id="2724939"/>
    <lineage>
        <taxon>Bacteria</taxon>
        <taxon>Bacillati</taxon>
        <taxon>Actinomycetota</taxon>
        <taxon>Actinomycetes</taxon>
        <taxon>Pseudonocardiales</taxon>
        <taxon>Pseudonocardiaceae</taxon>
        <taxon>Pseudonocardia</taxon>
    </lineage>
</organism>
<dbReference type="Gene3D" id="1.10.150.130">
    <property type="match status" value="1"/>
</dbReference>
<gene>
    <name evidence="7" type="ORF">HF526_21675</name>
</gene>
<reference evidence="7 8" key="1">
    <citation type="submission" date="2020-04" db="EMBL/GenBank/DDBJ databases">
        <authorList>
            <person name="Klaysubun C."/>
            <person name="Duangmal K."/>
            <person name="Lipun K."/>
        </authorList>
    </citation>
    <scope>NUCLEOTIDE SEQUENCE [LARGE SCALE GENOMIC DNA]</scope>
    <source>
        <strain evidence="7 8">K10HN5</strain>
    </source>
</reference>
<evidence type="ECO:0000256" key="1">
    <source>
        <dbReference type="ARBA" id="ARBA00008857"/>
    </source>
</evidence>
<feature type="region of interest" description="Disordered" evidence="5">
    <location>
        <begin position="380"/>
        <end position="407"/>
    </location>
</feature>
<feature type="domain" description="Tyr recombinase" evidence="6">
    <location>
        <begin position="181"/>
        <end position="379"/>
    </location>
</feature>
<comment type="caution">
    <text evidence="7">The sequence shown here is derived from an EMBL/GenBank/DDBJ whole genome shotgun (WGS) entry which is preliminary data.</text>
</comment>
<evidence type="ECO:0000313" key="8">
    <source>
        <dbReference type="Proteomes" id="UP000820669"/>
    </source>
</evidence>
<dbReference type="CDD" id="cd01189">
    <property type="entry name" value="INT_ICEBs1_C_like"/>
    <property type="match status" value="1"/>
</dbReference>
<dbReference type="InterPro" id="IPR010998">
    <property type="entry name" value="Integrase_recombinase_N"/>
</dbReference>
<keyword evidence="4" id="KW-0233">DNA recombination</keyword>
<protein>
    <submittedName>
        <fullName evidence="7">Site-specific integrase</fullName>
    </submittedName>
</protein>
<keyword evidence="8" id="KW-1185">Reference proteome</keyword>
<dbReference type="SUPFAM" id="SSF56349">
    <property type="entry name" value="DNA breaking-rejoining enzymes"/>
    <property type="match status" value="1"/>
</dbReference>
<accession>A0ABX1SGI6</accession>
<dbReference type="PANTHER" id="PTHR30629:SF2">
    <property type="entry name" value="PROPHAGE INTEGRASE INTS-RELATED"/>
    <property type="match status" value="1"/>
</dbReference>
<name>A0ABX1SGI6_9PSEU</name>
<dbReference type="Proteomes" id="UP000820669">
    <property type="component" value="Unassembled WGS sequence"/>
</dbReference>
<dbReference type="InterPro" id="IPR011010">
    <property type="entry name" value="DNA_brk_join_enz"/>
</dbReference>
<dbReference type="InterPro" id="IPR050808">
    <property type="entry name" value="Phage_Integrase"/>
</dbReference>
<dbReference type="InterPro" id="IPR013762">
    <property type="entry name" value="Integrase-like_cat_sf"/>
</dbReference>
<sequence>MGRPPLPIGTHGQIRVYRLGPGRFRARAWIRDHDGVVRDIERTGTSRADAMNLLKVAARDRGRVTRDGEITGDSTVVALGALWLGEIDRAVAQGKRSPTTAHQYRYRFDRHVRDGIGQLRIRELTVSRLDRLVAEVHDRYGVGAAKTTRTVLSGMVGLAVRHDALDRNPVRDVGRIESTASSAKALTVEQAVELRTKIHADQRCQDWDLVDLTDFMLATGLRIGETSAVTWDALNLDEATVEVRGTVIRVKGSGLTIKWRPKSKSGYRTLELPRWAVEMLRARRARVPANEWGVVFTAPMGGLRDPSNTQADLRVVFAAAGYGWVTSHVYRKTVATLMDHAGLTARQAADQLGHAKVSMTQDNYFGRKVARTGAAQVLEQFADKPKSSENSGGKPGASTRREARSGL</sequence>
<dbReference type="Pfam" id="PF00589">
    <property type="entry name" value="Phage_integrase"/>
    <property type="match status" value="1"/>
</dbReference>
<keyword evidence="3" id="KW-0238">DNA-binding</keyword>
<evidence type="ECO:0000256" key="2">
    <source>
        <dbReference type="ARBA" id="ARBA00022908"/>
    </source>
</evidence>
<evidence type="ECO:0000313" key="7">
    <source>
        <dbReference type="EMBL" id="NMH99907.1"/>
    </source>
</evidence>
<dbReference type="RefSeq" id="WP_169383386.1">
    <property type="nucleotide sequence ID" value="NZ_JAAXLA010000044.1"/>
</dbReference>
<dbReference type="Gene3D" id="1.10.443.10">
    <property type="entry name" value="Intergrase catalytic core"/>
    <property type="match status" value="1"/>
</dbReference>
<evidence type="ECO:0000256" key="3">
    <source>
        <dbReference type="ARBA" id="ARBA00023125"/>
    </source>
</evidence>
<evidence type="ECO:0000256" key="5">
    <source>
        <dbReference type="SAM" id="MobiDB-lite"/>
    </source>
</evidence>
<evidence type="ECO:0000259" key="6">
    <source>
        <dbReference type="PROSITE" id="PS51898"/>
    </source>
</evidence>
<dbReference type="PANTHER" id="PTHR30629">
    <property type="entry name" value="PROPHAGE INTEGRASE"/>
    <property type="match status" value="1"/>
</dbReference>